<name>A0ABT3ISI7_9BACT</name>
<evidence type="ECO:0000256" key="2">
    <source>
        <dbReference type="ARBA" id="ARBA00022603"/>
    </source>
</evidence>
<keyword evidence="6" id="KW-1185">Reference proteome</keyword>
<dbReference type="GO" id="GO:0008168">
    <property type="term" value="F:methyltransferase activity"/>
    <property type="evidence" value="ECO:0007669"/>
    <property type="project" value="UniProtKB-KW"/>
</dbReference>
<dbReference type="InterPro" id="IPR029063">
    <property type="entry name" value="SAM-dependent_MTases_sf"/>
</dbReference>
<dbReference type="RefSeq" id="WP_264733757.1">
    <property type="nucleotide sequence ID" value="NZ_JAPDNR010000001.1"/>
</dbReference>
<evidence type="ECO:0000256" key="4">
    <source>
        <dbReference type="ARBA" id="ARBA00022691"/>
    </source>
</evidence>
<comment type="caution">
    <text evidence="5">The sequence shown here is derived from an EMBL/GenBank/DDBJ whole genome shotgun (WGS) entry which is preliminary data.</text>
</comment>
<keyword evidence="3" id="KW-0808">Transferase</keyword>
<accession>A0ABT3ISI7</accession>
<gene>
    <name evidence="5" type="ORF">OL497_23800</name>
</gene>
<dbReference type="Gene3D" id="3.40.50.150">
    <property type="entry name" value="Vaccinia Virus protein VP39"/>
    <property type="match status" value="1"/>
</dbReference>
<keyword evidence="4" id="KW-0949">S-adenosyl-L-methionine</keyword>
<reference evidence="5 6" key="1">
    <citation type="submission" date="2022-10" db="EMBL/GenBank/DDBJ databases">
        <title>Chitinophaga nivalis PC15 sp. nov., isolated from Pyeongchang county, South Korea.</title>
        <authorList>
            <person name="Trinh H.N."/>
        </authorList>
    </citation>
    <scope>NUCLEOTIDE SEQUENCE [LARGE SCALE GENOMIC DNA]</scope>
    <source>
        <strain evidence="5 6">PC14</strain>
    </source>
</reference>
<dbReference type="EMBL" id="JAPDNS010000002">
    <property type="protein sequence ID" value="MCW3486942.1"/>
    <property type="molecule type" value="Genomic_DNA"/>
</dbReference>
<dbReference type="SUPFAM" id="SSF53335">
    <property type="entry name" value="S-adenosyl-L-methionine-dependent methyltransferases"/>
    <property type="match status" value="1"/>
</dbReference>
<evidence type="ECO:0000313" key="5">
    <source>
        <dbReference type="EMBL" id="MCW3486942.1"/>
    </source>
</evidence>
<dbReference type="InterPro" id="IPR008854">
    <property type="entry name" value="TPMT"/>
</dbReference>
<keyword evidence="2 5" id="KW-0489">Methyltransferase</keyword>
<evidence type="ECO:0000256" key="3">
    <source>
        <dbReference type="ARBA" id="ARBA00022679"/>
    </source>
</evidence>
<dbReference type="CDD" id="cd02440">
    <property type="entry name" value="AdoMet_MTases"/>
    <property type="match status" value="1"/>
</dbReference>
<organism evidence="5 6">
    <name type="scientific">Chitinophaga nivalis</name>
    <dbReference type="NCBI Taxonomy" id="2991709"/>
    <lineage>
        <taxon>Bacteria</taxon>
        <taxon>Pseudomonadati</taxon>
        <taxon>Bacteroidota</taxon>
        <taxon>Chitinophagia</taxon>
        <taxon>Chitinophagales</taxon>
        <taxon>Chitinophagaceae</taxon>
        <taxon>Chitinophaga</taxon>
    </lineage>
</organism>
<dbReference type="PANTHER" id="PTHR32183">
    <property type="match status" value="1"/>
</dbReference>
<sequence>MDSQYWNDRYINGATGWDMGRVSPPLQEYIEQLPNRDLRILVPGGGNSYEATYLAEKAFGDVTVLDIAPVLIQKLQEQFKYTRVKVVEEDFFVHAGQYDLILEQTFFCAIDPALRPDYVAHMHRLLKPEGHLVGVLFNRDFTQEGPPFGGNEAEYRALFDPYFDIKTLAPCYNSHPARQGAELFINFIPKIISTCTDSY</sequence>
<keyword evidence="1" id="KW-0597">Phosphoprotein</keyword>
<proteinExistence type="predicted"/>
<dbReference type="Pfam" id="PF05724">
    <property type="entry name" value="TPMT"/>
    <property type="match status" value="1"/>
</dbReference>
<evidence type="ECO:0000313" key="6">
    <source>
        <dbReference type="Proteomes" id="UP001207742"/>
    </source>
</evidence>
<evidence type="ECO:0000256" key="1">
    <source>
        <dbReference type="ARBA" id="ARBA00022553"/>
    </source>
</evidence>
<dbReference type="Proteomes" id="UP001207742">
    <property type="component" value="Unassembled WGS sequence"/>
</dbReference>
<dbReference type="PROSITE" id="PS51585">
    <property type="entry name" value="SAM_MT_TPMT"/>
    <property type="match status" value="1"/>
</dbReference>
<dbReference type="PANTHER" id="PTHR32183:SF6">
    <property type="entry name" value="CYSTEINE SULFINATE DESULFINASE_CYSTEINE DESULFURASE AND RELATED ENZYMES"/>
    <property type="match status" value="1"/>
</dbReference>
<protein>
    <submittedName>
        <fullName evidence="5">TPMT family class I SAM-dependent methyltransferase</fullName>
    </submittedName>
</protein>
<dbReference type="GO" id="GO:0032259">
    <property type="term" value="P:methylation"/>
    <property type="evidence" value="ECO:0007669"/>
    <property type="project" value="UniProtKB-KW"/>
</dbReference>